<evidence type="ECO:0000256" key="1">
    <source>
        <dbReference type="SAM" id="Phobius"/>
    </source>
</evidence>
<dbReference type="NCBIfam" id="TIGR02532">
    <property type="entry name" value="IV_pilin_GFxxxE"/>
    <property type="match status" value="1"/>
</dbReference>
<dbReference type="InterPro" id="IPR012902">
    <property type="entry name" value="N_methyl_site"/>
</dbReference>
<accession>B9XHQ1</accession>
<protein>
    <recommendedName>
        <fullName evidence="4">Type II secretory pathway pseudopilin PulG-like protein</fullName>
    </recommendedName>
</protein>
<comment type="caution">
    <text evidence="2">The sequence shown here is derived from an EMBL/GenBank/DDBJ whole genome shotgun (WGS) entry which is preliminary data.</text>
</comment>
<dbReference type="EMBL" id="ABOX02000015">
    <property type="protein sequence ID" value="EEF60629.1"/>
    <property type="molecule type" value="Genomic_DNA"/>
</dbReference>
<dbReference type="Proteomes" id="UP000003688">
    <property type="component" value="Unassembled WGS sequence"/>
</dbReference>
<feature type="transmembrane region" description="Helical" evidence="1">
    <location>
        <begin position="12"/>
        <end position="31"/>
    </location>
</feature>
<dbReference type="PANTHER" id="PTHR30093:SF2">
    <property type="entry name" value="TYPE II SECRETION SYSTEM PROTEIN H"/>
    <property type="match status" value="1"/>
</dbReference>
<keyword evidence="1" id="KW-0472">Membrane</keyword>
<evidence type="ECO:0008006" key="4">
    <source>
        <dbReference type="Google" id="ProtNLM"/>
    </source>
</evidence>
<dbReference type="Pfam" id="PF07963">
    <property type="entry name" value="N_methyl"/>
    <property type="match status" value="1"/>
</dbReference>
<keyword evidence="1" id="KW-1133">Transmembrane helix</keyword>
<dbReference type="SUPFAM" id="SSF54523">
    <property type="entry name" value="Pili subunits"/>
    <property type="match status" value="1"/>
</dbReference>
<proteinExistence type="predicted"/>
<evidence type="ECO:0000313" key="2">
    <source>
        <dbReference type="EMBL" id="EEF60629.1"/>
    </source>
</evidence>
<gene>
    <name evidence="2" type="ORF">Cflav_PD6220</name>
</gene>
<keyword evidence="1" id="KW-0812">Transmembrane</keyword>
<dbReference type="InterPro" id="IPR045584">
    <property type="entry name" value="Pilin-like"/>
</dbReference>
<evidence type="ECO:0000313" key="3">
    <source>
        <dbReference type="Proteomes" id="UP000003688"/>
    </source>
</evidence>
<dbReference type="STRING" id="320771.Cflav_PD6220"/>
<organism evidence="2 3">
    <name type="scientific">Pedosphaera parvula (strain Ellin514)</name>
    <dbReference type="NCBI Taxonomy" id="320771"/>
    <lineage>
        <taxon>Bacteria</taxon>
        <taxon>Pseudomonadati</taxon>
        <taxon>Verrucomicrobiota</taxon>
        <taxon>Pedosphaerae</taxon>
        <taxon>Pedosphaerales</taxon>
        <taxon>Pedosphaeraceae</taxon>
        <taxon>Pedosphaera</taxon>
    </lineage>
</organism>
<name>B9XHQ1_PEDPL</name>
<dbReference type="PANTHER" id="PTHR30093">
    <property type="entry name" value="GENERAL SECRETION PATHWAY PROTEIN G"/>
    <property type="match status" value="1"/>
</dbReference>
<dbReference type="Gene3D" id="3.30.700.10">
    <property type="entry name" value="Glycoprotein, Type 4 Pilin"/>
    <property type="match status" value="1"/>
</dbReference>
<keyword evidence="3" id="KW-1185">Reference proteome</keyword>
<sequence>MQMQRGGRDGFTLVELLVVIAIIGILAALLLPTVSKGKARAQQIYCVNNLRQIGVGLHTFLANDHGYPVRFASTNENYNSRFWCGQLARDGFGDSHLETNYFLRGVWVCPSATWLLPPGPRLSYGYNSDEYSENLLRRNPTNQFGLQGHPG</sequence>
<dbReference type="AlphaFoldDB" id="B9XHQ1"/>
<reference evidence="2 3" key="1">
    <citation type="journal article" date="2011" name="J. Bacteriol.">
        <title>Genome sequence of 'Pedosphaera parvula' Ellin514, an aerobic Verrucomicrobial isolate from pasture soil.</title>
        <authorList>
            <person name="Kant R."/>
            <person name="van Passel M.W."/>
            <person name="Sangwan P."/>
            <person name="Palva A."/>
            <person name="Lucas S."/>
            <person name="Copeland A."/>
            <person name="Lapidus A."/>
            <person name="Glavina Del Rio T."/>
            <person name="Dalin E."/>
            <person name="Tice H."/>
            <person name="Bruce D."/>
            <person name="Goodwin L."/>
            <person name="Pitluck S."/>
            <person name="Chertkov O."/>
            <person name="Larimer F.W."/>
            <person name="Land M.L."/>
            <person name="Hauser L."/>
            <person name="Brettin T.S."/>
            <person name="Detter J.C."/>
            <person name="Han S."/>
            <person name="de Vos W.M."/>
            <person name="Janssen P.H."/>
            <person name="Smidt H."/>
        </authorList>
    </citation>
    <scope>NUCLEOTIDE SEQUENCE [LARGE SCALE GENOMIC DNA]</scope>
    <source>
        <strain evidence="2 3">Ellin514</strain>
    </source>
</reference>